<dbReference type="PANTHER" id="PTHR36174:SF1">
    <property type="entry name" value="LIPID II:GLYCINE GLYCYLTRANSFERASE"/>
    <property type="match status" value="1"/>
</dbReference>
<dbReference type="PANTHER" id="PTHR36174">
    <property type="entry name" value="LIPID II:GLYCINE GLYCYLTRANSFERASE"/>
    <property type="match status" value="1"/>
</dbReference>
<dbReference type="EMBL" id="JBIQWK010000004">
    <property type="protein sequence ID" value="MFI0573584.1"/>
    <property type="molecule type" value="Genomic_DNA"/>
</dbReference>
<evidence type="ECO:0000256" key="4">
    <source>
        <dbReference type="ARBA" id="ARBA00022984"/>
    </source>
</evidence>
<comment type="caution">
    <text evidence="8">The sequence shown here is derived from an EMBL/GenBank/DDBJ whole genome shotgun (WGS) entry which is preliminary data.</text>
</comment>
<feature type="region of interest" description="Disordered" evidence="7">
    <location>
        <begin position="1"/>
        <end position="22"/>
    </location>
</feature>
<evidence type="ECO:0000256" key="7">
    <source>
        <dbReference type="SAM" id="MobiDB-lite"/>
    </source>
</evidence>
<accession>A0ABW7S021</accession>
<evidence type="ECO:0000313" key="8">
    <source>
        <dbReference type="EMBL" id="MFI0573584.1"/>
    </source>
</evidence>
<dbReference type="InterPro" id="IPR050644">
    <property type="entry name" value="PG_Glycine_Bridge_Synth"/>
</dbReference>
<reference evidence="8 9" key="1">
    <citation type="submission" date="2024-10" db="EMBL/GenBank/DDBJ databases">
        <authorList>
            <person name="Wannawong T."/>
            <person name="Kuncharoen N."/>
            <person name="Mhuantong W."/>
        </authorList>
    </citation>
    <scope>NUCLEOTIDE SEQUENCE [LARGE SCALE GENOMIC DNA]</scope>
    <source>
        <strain evidence="8 9">CALK1-4</strain>
    </source>
</reference>
<evidence type="ECO:0000256" key="6">
    <source>
        <dbReference type="ARBA" id="ARBA00023316"/>
    </source>
</evidence>
<evidence type="ECO:0000256" key="5">
    <source>
        <dbReference type="ARBA" id="ARBA00023315"/>
    </source>
</evidence>
<feature type="region of interest" description="Disordered" evidence="7">
    <location>
        <begin position="237"/>
        <end position="264"/>
    </location>
</feature>
<dbReference type="Gene3D" id="3.40.630.30">
    <property type="match status" value="2"/>
</dbReference>
<proteinExistence type="inferred from homology"/>
<organism evidence="8 9">
    <name type="scientific">Streptomyces tendae</name>
    <dbReference type="NCBI Taxonomy" id="1932"/>
    <lineage>
        <taxon>Bacteria</taxon>
        <taxon>Bacillati</taxon>
        <taxon>Actinomycetota</taxon>
        <taxon>Actinomycetes</taxon>
        <taxon>Kitasatosporales</taxon>
        <taxon>Streptomycetaceae</taxon>
        <taxon>Streptomyces</taxon>
    </lineage>
</organism>
<keyword evidence="6" id="KW-0961">Cell wall biogenesis/degradation</keyword>
<evidence type="ECO:0000256" key="2">
    <source>
        <dbReference type="ARBA" id="ARBA00022679"/>
    </source>
</evidence>
<evidence type="ECO:0000313" key="9">
    <source>
        <dbReference type="Proteomes" id="UP001610810"/>
    </source>
</evidence>
<keyword evidence="4" id="KW-0573">Peptidoglycan synthesis</keyword>
<comment type="similarity">
    <text evidence="1">Belongs to the FemABX family.</text>
</comment>
<dbReference type="PROSITE" id="PS51191">
    <property type="entry name" value="FEMABX"/>
    <property type="match status" value="1"/>
</dbReference>
<keyword evidence="5" id="KW-0012">Acyltransferase</keyword>
<keyword evidence="3" id="KW-0133">Cell shape</keyword>
<evidence type="ECO:0000256" key="1">
    <source>
        <dbReference type="ARBA" id="ARBA00009943"/>
    </source>
</evidence>
<dbReference type="SUPFAM" id="SSF55729">
    <property type="entry name" value="Acyl-CoA N-acyltransferases (Nat)"/>
    <property type="match status" value="2"/>
</dbReference>
<keyword evidence="9" id="KW-1185">Reference proteome</keyword>
<sequence>MAYSEPVPTADPTRSHPTRVAGVSPTVRPISAAEHLAFVRAQRSVSFLQTPAWGRVKTEWRSESVGWYDGPRLVGAGLVLHRPVPRLQRYTLAYLPEGPVIDWTGDIAVWLDPLAAYLKARGAFAIRLGPPVRTDVWSADQVKEGIADASTRRLTDVNAHWTDPVGAGVTGRLRDAGWLPQSPEDGFGVGHPQFKYELPLAGRTEDDLLKGMNQLWRRNIRKAAKEGVEVTVRRVTGEQVTDGRDTGGHGPARRGMAGRDADGQGLSGEDLHAFHDLYVHTAERDHFTPRPLRYFETMFAVLGAEDPERVGLYLARHRGDLVAATVMVRVGTHAVYAYGASSTEKREVRGSNACQWAMIRDALAAGCDVYDLRGITPTLDADDPHVGLVQFKVGTGGQAVRYVGEWDLPLRPLVYRTFDLYMKRRGR</sequence>
<gene>
    <name evidence="8" type="ORF">ACH3YB_18355</name>
</gene>
<protein>
    <submittedName>
        <fullName evidence="8">Lipid II:glycine glycyltransferase FemX</fullName>
    </submittedName>
</protein>
<dbReference type="InterPro" id="IPR016181">
    <property type="entry name" value="Acyl_CoA_acyltransferase"/>
</dbReference>
<dbReference type="RefSeq" id="WP_398352104.1">
    <property type="nucleotide sequence ID" value="NZ_JBIQWK010000004.1"/>
</dbReference>
<dbReference type="Pfam" id="PF02388">
    <property type="entry name" value="FemAB"/>
    <property type="match status" value="2"/>
</dbReference>
<feature type="compositionally biased region" description="Basic and acidic residues" evidence="7">
    <location>
        <begin position="237"/>
        <end position="247"/>
    </location>
</feature>
<dbReference type="InterPro" id="IPR003447">
    <property type="entry name" value="FEMABX"/>
</dbReference>
<evidence type="ECO:0000256" key="3">
    <source>
        <dbReference type="ARBA" id="ARBA00022960"/>
    </source>
</evidence>
<dbReference type="Proteomes" id="UP001610810">
    <property type="component" value="Unassembled WGS sequence"/>
</dbReference>
<name>A0ABW7S021_STRTE</name>
<keyword evidence="2" id="KW-0808">Transferase</keyword>